<organism evidence="2">
    <name type="scientific">Aphanomyces invadans</name>
    <dbReference type="NCBI Taxonomy" id="157072"/>
    <lineage>
        <taxon>Eukaryota</taxon>
        <taxon>Sar</taxon>
        <taxon>Stramenopiles</taxon>
        <taxon>Oomycota</taxon>
        <taxon>Saprolegniomycetes</taxon>
        <taxon>Saprolegniales</taxon>
        <taxon>Verrucalvaceae</taxon>
        <taxon>Aphanomyces</taxon>
    </lineage>
</organism>
<feature type="compositionally biased region" description="Polar residues" evidence="1">
    <location>
        <begin position="45"/>
        <end position="62"/>
    </location>
</feature>
<reference evidence="2" key="1">
    <citation type="submission" date="2013-12" db="EMBL/GenBank/DDBJ databases">
        <title>The Genome Sequence of Aphanomyces invadans NJM9701.</title>
        <authorList>
            <consortium name="The Broad Institute Genomics Platform"/>
            <person name="Russ C."/>
            <person name="Tyler B."/>
            <person name="van West P."/>
            <person name="Dieguez-Uribeondo J."/>
            <person name="Young S.K."/>
            <person name="Zeng Q."/>
            <person name="Gargeya S."/>
            <person name="Fitzgerald M."/>
            <person name="Abouelleil A."/>
            <person name="Alvarado L."/>
            <person name="Chapman S.B."/>
            <person name="Gainer-Dewar J."/>
            <person name="Goldberg J."/>
            <person name="Griggs A."/>
            <person name="Gujja S."/>
            <person name="Hansen M."/>
            <person name="Howarth C."/>
            <person name="Imamovic A."/>
            <person name="Ireland A."/>
            <person name="Larimer J."/>
            <person name="McCowan C."/>
            <person name="Murphy C."/>
            <person name="Pearson M."/>
            <person name="Poon T.W."/>
            <person name="Priest M."/>
            <person name="Roberts A."/>
            <person name="Saif S."/>
            <person name="Shea T."/>
            <person name="Sykes S."/>
            <person name="Wortman J."/>
            <person name="Nusbaum C."/>
            <person name="Birren B."/>
        </authorList>
    </citation>
    <scope>NUCLEOTIDE SEQUENCE [LARGE SCALE GENOMIC DNA]</scope>
    <source>
        <strain evidence="2">NJM9701</strain>
    </source>
</reference>
<dbReference type="AlphaFoldDB" id="A0A024U5Q0"/>
<feature type="compositionally biased region" description="Basic and acidic residues" evidence="1">
    <location>
        <begin position="1"/>
        <end position="16"/>
    </location>
</feature>
<gene>
    <name evidence="2" type="ORF">H310_06561</name>
</gene>
<proteinExistence type="predicted"/>
<evidence type="ECO:0000313" key="2">
    <source>
        <dbReference type="EMBL" id="ETW00898.1"/>
    </source>
</evidence>
<dbReference type="EMBL" id="KI913963">
    <property type="protein sequence ID" value="ETW00898.1"/>
    <property type="molecule type" value="Genomic_DNA"/>
</dbReference>
<protein>
    <submittedName>
        <fullName evidence="2">Uncharacterized protein</fullName>
    </submittedName>
</protein>
<dbReference type="STRING" id="157072.A0A024U5Q0"/>
<name>A0A024U5Q0_9STRA</name>
<feature type="region of interest" description="Disordered" evidence="1">
    <location>
        <begin position="284"/>
        <end position="305"/>
    </location>
</feature>
<dbReference type="RefSeq" id="XP_008869896.1">
    <property type="nucleotide sequence ID" value="XM_008871674.1"/>
</dbReference>
<sequence length="330" mass="37089">MLEQRGPVHEAREEANRLCLPEDDNLEQPPLGSGMKHGLPRWQPQLPNTLRTSASGPSQSTGAAGAAEENADLRDDESMGVYDHMIYNAPAIPQAPKFKGSTKAERRQFMREYNQYLEQVAALQTTTTKPLVMPVSACIDHYTKKRVAMWELDKTVEETTEADWIAWMRLGFDVLPSDLDAIKVRLRGAVKFDLSIVDVDSRVGKMLEGLMKALELDNQEWVLKEEGKMMVGVIVDAIKPAAVKEQIAMQRNKALKSDVIKFVRWLREYATTYQMFVKLRPDDRTPLKANKPPTGAARASRGMDAQGGLSQVLFSRSFGEMLPKGNSRRR</sequence>
<feature type="region of interest" description="Disordered" evidence="1">
    <location>
        <begin position="1"/>
        <end position="72"/>
    </location>
</feature>
<accession>A0A024U5Q0</accession>
<dbReference type="OrthoDB" id="126293at2759"/>
<dbReference type="VEuPathDB" id="FungiDB:H310_06561"/>
<evidence type="ECO:0000256" key="1">
    <source>
        <dbReference type="SAM" id="MobiDB-lite"/>
    </source>
</evidence>
<dbReference type="GeneID" id="20083611"/>
<dbReference type="eggNOG" id="ENOG502SRN9">
    <property type="taxonomic scope" value="Eukaryota"/>
</dbReference>